<dbReference type="EMBL" id="AK440863">
    <property type="protein sequence ID" value="BAN64657.1"/>
    <property type="molecule type" value="mRNA"/>
</dbReference>
<dbReference type="PROSITE" id="PS51286">
    <property type="entry name" value="RAP"/>
    <property type="match status" value="1"/>
</dbReference>
<name>S6BKY8_BABBO</name>
<sequence length="327" mass="38572">MLSHQEECDIQEVTTLLRTYAIQHYRDHSFVSHLVSKVASNVNTLGVSTAVSIYSSLSILDLLDEELALSLESRFGNRRKSGERLEFEVDDTLNIRDIIEIGYSKLIQQDPGNDSFWLMKDLLERIAALWDASIDTTLQSQYIRKLTVLIAQLKCSAEPCYNSIRKDHIETLESIIGSDIGYKKFKTTTLINKVAQHLEKLRIRFETNVYYNGILLDIMEKDRNLVWLCNSYHRFYAGTFDLTAERRTLDRLLKAFGFKTCHVNFYQWGRLKAKRTRFAYIRMARYYALYDNREYDHRYAGWSLPYVWWNTSRQDQMHVSNYIKYEP</sequence>
<protein>
    <recommendedName>
        <fullName evidence="1">RAP domain-containing protein</fullName>
    </recommendedName>
</protein>
<dbReference type="VEuPathDB" id="PiroplasmaDB:BBOV_IV005550"/>
<proteinExistence type="evidence at transcript level"/>
<reference evidence="2" key="1">
    <citation type="journal article" date="2014" name="BMC Genomics">
        <title>The Babesia bovis gene and promoter model: an update from full-length EST analysis.</title>
        <authorList>
            <person name="Yamagishi J."/>
            <person name="Wakaguri H."/>
            <person name="Yokoyama N."/>
            <person name="Yamashita R."/>
            <person name="Suzuki Y."/>
            <person name="Xuan X."/>
            <person name="Igarashi I."/>
        </authorList>
    </citation>
    <scope>NUCLEOTIDE SEQUENCE</scope>
    <source>
        <strain evidence="2">Texas</strain>
    </source>
</reference>
<evidence type="ECO:0000313" key="2">
    <source>
        <dbReference type="EMBL" id="BAN64657.1"/>
    </source>
</evidence>
<dbReference type="AlphaFoldDB" id="S6BKY8"/>
<gene>
    <name evidence="2" type="primary">BBOV_IV005550</name>
</gene>
<dbReference type="InterPro" id="IPR013584">
    <property type="entry name" value="RAP"/>
</dbReference>
<organism evidence="2">
    <name type="scientific">Babesia bovis</name>
    <dbReference type="NCBI Taxonomy" id="5865"/>
    <lineage>
        <taxon>Eukaryota</taxon>
        <taxon>Sar</taxon>
        <taxon>Alveolata</taxon>
        <taxon>Apicomplexa</taxon>
        <taxon>Aconoidasida</taxon>
        <taxon>Piroplasmida</taxon>
        <taxon>Babesiidae</taxon>
        <taxon>Babesia</taxon>
    </lineage>
</organism>
<evidence type="ECO:0000259" key="1">
    <source>
        <dbReference type="PROSITE" id="PS51286"/>
    </source>
</evidence>
<dbReference type="Pfam" id="PF08373">
    <property type="entry name" value="RAP"/>
    <property type="match status" value="1"/>
</dbReference>
<dbReference type="SMART" id="SM00952">
    <property type="entry name" value="RAP"/>
    <property type="match status" value="1"/>
</dbReference>
<accession>S6BKY8</accession>
<feature type="domain" description="RAP" evidence="1">
    <location>
        <begin position="225"/>
        <end position="283"/>
    </location>
</feature>